<reference evidence="1" key="1">
    <citation type="journal article" date="2020" name="Stud. Mycol.">
        <title>101 Dothideomycetes genomes: a test case for predicting lifestyles and emergence of pathogens.</title>
        <authorList>
            <person name="Haridas S."/>
            <person name="Albert R."/>
            <person name="Binder M."/>
            <person name="Bloem J."/>
            <person name="Labutti K."/>
            <person name="Salamov A."/>
            <person name="Andreopoulos B."/>
            <person name="Baker S."/>
            <person name="Barry K."/>
            <person name="Bills G."/>
            <person name="Bluhm B."/>
            <person name="Cannon C."/>
            <person name="Castanera R."/>
            <person name="Culley D."/>
            <person name="Daum C."/>
            <person name="Ezra D."/>
            <person name="Gonzalez J."/>
            <person name="Henrissat B."/>
            <person name="Kuo A."/>
            <person name="Liang C."/>
            <person name="Lipzen A."/>
            <person name="Lutzoni F."/>
            <person name="Magnuson J."/>
            <person name="Mondo S."/>
            <person name="Nolan M."/>
            <person name="Ohm R."/>
            <person name="Pangilinan J."/>
            <person name="Park H.-J."/>
            <person name="Ramirez L."/>
            <person name="Alfaro M."/>
            <person name="Sun H."/>
            <person name="Tritt A."/>
            <person name="Yoshinaga Y."/>
            <person name="Zwiers L.-H."/>
            <person name="Turgeon B."/>
            <person name="Goodwin S."/>
            <person name="Spatafora J."/>
            <person name="Crous P."/>
            <person name="Grigoriev I."/>
        </authorList>
    </citation>
    <scope>NUCLEOTIDE SEQUENCE</scope>
    <source>
        <strain evidence="1">CBS 269.34</strain>
    </source>
</reference>
<dbReference type="Proteomes" id="UP000799750">
    <property type="component" value="Unassembled WGS sequence"/>
</dbReference>
<dbReference type="AlphaFoldDB" id="A0A6A6R5K2"/>
<accession>A0A6A6R5K2</accession>
<dbReference type="OrthoDB" id="5817230at2759"/>
<sequence length="313" mass="35930">MADPFTIIGTAGAVAGLMDVLAKSISALRDMHERWKDADFMLLNLAAQLSALRAALREIQTWVDSESAEPHHQLVMDLDFSMACCKMLVAKMDKSISDLQVTATHNLDFGSKYKSRVRGQDYGYNTSREQKILLEKTTSRKVLKQVRDDTSSLYVLCDSSSVSSRYTDCLSKISIVFQFDRKLFVSRVYERALRGSLKDVMRQRQMYPTQSRVKEDYHFVSLGGKSWEMKVRFGTQIQDKYQTKFPRNMLSNRQWHIRIQCIDLIAKEMQNTNVNIGKFTPRLATAVSALCEVEDFEVQVPWLHEAGNVEWTL</sequence>
<proteinExistence type="predicted"/>
<organism evidence="1 2">
    <name type="scientific">Lophium mytilinum</name>
    <dbReference type="NCBI Taxonomy" id="390894"/>
    <lineage>
        <taxon>Eukaryota</taxon>
        <taxon>Fungi</taxon>
        <taxon>Dikarya</taxon>
        <taxon>Ascomycota</taxon>
        <taxon>Pezizomycotina</taxon>
        <taxon>Dothideomycetes</taxon>
        <taxon>Pleosporomycetidae</taxon>
        <taxon>Mytilinidiales</taxon>
        <taxon>Mytilinidiaceae</taxon>
        <taxon>Lophium</taxon>
    </lineage>
</organism>
<name>A0A6A6R5K2_9PEZI</name>
<gene>
    <name evidence="1" type="ORF">BU16DRAFT_557938</name>
</gene>
<evidence type="ECO:0000313" key="2">
    <source>
        <dbReference type="Proteomes" id="UP000799750"/>
    </source>
</evidence>
<evidence type="ECO:0000313" key="1">
    <source>
        <dbReference type="EMBL" id="KAF2499624.1"/>
    </source>
</evidence>
<protein>
    <submittedName>
        <fullName evidence="1">Uncharacterized protein</fullName>
    </submittedName>
</protein>
<keyword evidence="2" id="KW-1185">Reference proteome</keyword>
<dbReference type="EMBL" id="MU004184">
    <property type="protein sequence ID" value="KAF2499624.1"/>
    <property type="molecule type" value="Genomic_DNA"/>
</dbReference>